<evidence type="ECO:0000256" key="2">
    <source>
        <dbReference type="PROSITE-ProRule" id="PRU00335"/>
    </source>
</evidence>
<dbReference type="Pfam" id="PF00440">
    <property type="entry name" value="TetR_N"/>
    <property type="match status" value="1"/>
</dbReference>
<dbReference type="SUPFAM" id="SSF46689">
    <property type="entry name" value="Homeodomain-like"/>
    <property type="match status" value="1"/>
</dbReference>
<gene>
    <name evidence="4" type="ORF">DWV05_09485</name>
</gene>
<evidence type="ECO:0000313" key="5">
    <source>
        <dbReference type="Proteomes" id="UP000254492"/>
    </source>
</evidence>
<dbReference type="InterPro" id="IPR009057">
    <property type="entry name" value="Homeodomain-like_sf"/>
</dbReference>
<dbReference type="InterPro" id="IPR001647">
    <property type="entry name" value="HTH_TetR"/>
</dbReference>
<feature type="domain" description="HTH tetR-type" evidence="3">
    <location>
        <begin position="19"/>
        <end position="79"/>
    </location>
</feature>
<dbReference type="PROSITE" id="PS50977">
    <property type="entry name" value="HTH_TETR_2"/>
    <property type="match status" value="1"/>
</dbReference>
<evidence type="ECO:0000259" key="3">
    <source>
        <dbReference type="PROSITE" id="PS50977"/>
    </source>
</evidence>
<dbReference type="EMBL" id="QRAY01000023">
    <property type="protein sequence ID" value="RDS58722.1"/>
    <property type="molecule type" value="Genomic_DNA"/>
</dbReference>
<dbReference type="InterPro" id="IPR050624">
    <property type="entry name" value="HTH-type_Tx_Regulator"/>
</dbReference>
<keyword evidence="1 2" id="KW-0238">DNA-binding</keyword>
<dbReference type="PANTHER" id="PTHR43479">
    <property type="entry name" value="ACREF/ENVCD OPERON REPRESSOR-RELATED"/>
    <property type="match status" value="1"/>
</dbReference>
<evidence type="ECO:0000313" key="4">
    <source>
        <dbReference type="EMBL" id="RDS58722.1"/>
    </source>
</evidence>
<dbReference type="PANTHER" id="PTHR43479:SF7">
    <property type="entry name" value="TETR-FAMILY TRANSCRIPTIONAL REGULATOR"/>
    <property type="match status" value="1"/>
</dbReference>
<name>A0ABX9I279_9LACO</name>
<dbReference type="Pfam" id="PF14278">
    <property type="entry name" value="TetR_C_8"/>
    <property type="match status" value="1"/>
</dbReference>
<sequence length="209" mass="24530">MYYCQEDVIIIATKDLRIKKTEYAIKQAFWDLLYQGSYQKITVNKIATQAQVNHSTFYKHYVNKDELLMAVENDLLSEFKEMTQQVPASLLESKINPEQPQLENYYQQLVLFVYRNGKKFSALLDTTGDHSFINKLISTDQEIWQEKHLLERLAIPKRYASTALIGMALNLISEWVKSDFQETPQEFLDIMKKLLAPFFSENLLFHSDE</sequence>
<dbReference type="Gene3D" id="1.10.357.10">
    <property type="entry name" value="Tetracycline Repressor, domain 2"/>
    <property type="match status" value="1"/>
</dbReference>
<comment type="caution">
    <text evidence="4">The sequence shown here is derived from an EMBL/GenBank/DDBJ whole genome shotgun (WGS) entry which is preliminary data.</text>
</comment>
<reference evidence="4 5" key="1">
    <citation type="submission" date="2018-07" db="EMBL/GenBank/DDBJ databases">
        <title>Genome-based reclassification of Weissella jogaejeotgali as Weissella thailandensis.</title>
        <authorList>
            <person name="Chun J."/>
            <person name="Kim B.-Y."/>
            <person name="Kwak M.-J."/>
        </authorList>
    </citation>
    <scope>NUCLEOTIDE SEQUENCE [LARGE SCALE GENOMIC DNA]</scope>
    <source>
        <strain evidence="4 5">KCTC 3751</strain>
    </source>
</reference>
<dbReference type="InterPro" id="IPR039532">
    <property type="entry name" value="TetR_C_Firmicutes"/>
</dbReference>
<evidence type="ECO:0000256" key="1">
    <source>
        <dbReference type="ARBA" id="ARBA00023125"/>
    </source>
</evidence>
<feature type="DNA-binding region" description="H-T-H motif" evidence="2">
    <location>
        <begin position="42"/>
        <end position="61"/>
    </location>
</feature>
<proteinExistence type="predicted"/>
<dbReference type="Proteomes" id="UP000254492">
    <property type="component" value="Unassembled WGS sequence"/>
</dbReference>
<accession>A0ABX9I279</accession>
<keyword evidence="5" id="KW-1185">Reference proteome</keyword>
<protein>
    <submittedName>
        <fullName evidence="4">TetR/AcrR family transcriptional regulator</fullName>
    </submittedName>
</protein>
<organism evidence="4 5">
    <name type="scientific">Weissella thailandensis</name>
    <dbReference type="NCBI Taxonomy" id="89061"/>
    <lineage>
        <taxon>Bacteria</taxon>
        <taxon>Bacillati</taxon>
        <taxon>Bacillota</taxon>
        <taxon>Bacilli</taxon>
        <taxon>Lactobacillales</taxon>
        <taxon>Lactobacillaceae</taxon>
        <taxon>Weissella</taxon>
    </lineage>
</organism>